<evidence type="ECO:0000256" key="3">
    <source>
        <dbReference type="ARBA" id="ARBA00022448"/>
    </source>
</evidence>
<dbReference type="Proteomes" id="UP000238083">
    <property type="component" value="Unassembled WGS sequence"/>
</dbReference>
<evidence type="ECO:0000313" key="11">
    <source>
        <dbReference type="Proteomes" id="UP000238083"/>
    </source>
</evidence>
<comment type="similarity">
    <text evidence="2">Belongs to the autoinducer-2 exporter (AI-2E) (TC 2.A.86) family.</text>
</comment>
<evidence type="ECO:0000313" key="10">
    <source>
        <dbReference type="EMBL" id="PRY15215.1"/>
    </source>
</evidence>
<evidence type="ECO:0000256" key="1">
    <source>
        <dbReference type="ARBA" id="ARBA00004651"/>
    </source>
</evidence>
<proteinExistence type="inferred from homology"/>
<comment type="subcellular location">
    <subcellularLocation>
        <location evidence="1">Cell membrane</location>
        <topology evidence="1">Multi-pass membrane protein</topology>
    </subcellularLocation>
</comment>
<feature type="transmembrane region" description="Helical" evidence="9">
    <location>
        <begin position="222"/>
        <end position="244"/>
    </location>
</feature>
<feature type="compositionally biased region" description="Basic and acidic residues" evidence="8">
    <location>
        <begin position="359"/>
        <end position="368"/>
    </location>
</feature>
<feature type="region of interest" description="Disordered" evidence="8">
    <location>
        <begin position="359"/>
        <end position="399"/>
    </location>
</feature>
<accession>A0A2T0R4D1</accession>
<evidence type="ECO:0000256" key="8">
    <source>
        <dbReference type="SAM" id="MobiDB-lite"/>
    </source>
</evidence>
<feature type="transmembrane region" description="Helical" evidence="9">
    <location>
        <begin position="320"/>
        <end position="347"/>
    </location>
</feature>
<dbReference type="GO" id="GO:0055085">
    <property type="term" value="P:transmembrane transport"/>
    <property type="evidence" value="ECO:0007669"/>
    <property type="project" value="TreeGrafter"/>
</dbReference>
<keyword evidence="6 9" id="KW-1133">Transmembrane helix</keyword>
<dbReference type="GO" id="GO:0005886">
    <property type="term" value="C:plasma membrane"/>
    <property type="evidence" value="ECO:0007669"/>
    <property type="project" value="UniProtKB-SubCell"/>
</dbReference>
<sequence>MSERPPGPDAVHRPYVSPALRTAADWSWRFVIVVAGVVLLAYGLSFVSEIFIPVLIAMLITALLSPVVNLLNLRLHVPRAVSVLVTLLVAAGIVAGLVTIVGSQASSQWSKLADSATQGVTEVERWLSTGPLHLTSTAISDYVSQIETAISDNKNTLIAGATGVVSTAGHVVAGFFICLFTSFFFLLEGRRIWSWLLHLLPVPARDPLDDASRQSWVTLTHYMRATIIVAFVDGLGVAIGAAVLKVPLATSLGLLVFLGAFIPIVGALLSGTVAVLVALVAHDFVTALIMLGVVILVQQVESHLLQPFLMGRAVAVHPLAVILAVAGGATVFGIVGALFAVPLVAVLKTGVGALARGGRPSEEVRQIEDSDAPLAPDTPAPNDATEHERPVAGDGELRR</sequence>
<reference evidence="10 11" key="1">
    <citation type="submission" date="2018-03" db="EMBL/GenBank/DDBJ databases">
        <title>Genomic Encyclopedia of Archaeal and Bacterial Type Strains, Phase II (KMG-II): from individual species to whole genera.</title>
        <authorList>
            <person name="Goeker M."/>
        </authorList>
    </citation>
    <scope>NUCLEOTIDE SEQUENCE [LARGE SCALE GENOMIC DNA]</scope>
    <source>
        <strain evidence="10 11">DSM 19711</strain>
    </source>
</reference>
<keyword evidence="3" id="KW-0813">Transport</keyword>
<keyword evidence="11" id="KW-1185">Reference proteome</keyword>
<keyword evidence="5 9" id="KW-0812">Transmembrane</keyword>
<evidence type="ECO:0000256" key="9">
    <source>
        <dbReference type="SAM" id="Phobius"/>
    </source>
</evidence>
<evidence type="ECO:0000256" key="6">
    <source>
        <dbReference type="ARBA" id="ARBA00022989"/>
    </source>
</evidence>
<dbReference type="EMBL" id="PVZF01000005">
    <property type="protein sequence ID" value="PRY15215.1"/>
    <property type="molecule type" value="Genomic_DNA"/>
</dbReference>
<evidence type="ECO:0000256" key="7">
    <source>
        <dbReference type="ARBA" id="ARBA00023136"/>
    </source>
</evidence>
<keyword evidence="4" id="KW-1003">Cell membrane</keyword>
<protein>
    <submittedName>
        <fullName evidence="10">Putative PurR-regulated permease PerM</fullName>
    </submittedName>
</protein>
<feature type="transmembrane region" description="Helical" evidence="9">
    <location>
        <begin position="250"/>
        <end position="269"/>
    </location>
</feature>
<feature type="transmembrane region" description="Helical" evidence="9">
    <location>
        <begin position="50"/>
        <end position="71"/>
    </location>
</feature>
<organism evidence="10 11">
    <name type="scientific">Kineococcus rhizosphaerae</name>
    <dbReference type="NCBI Taxonomy" id="559628"/>
    <lineage>
        <taxon>Bacteria</taxon>
        <taxon>Bacillati</taxon>
        <taxon>Actinomycetota</taxon>
        <taxon>Actinomycetes</taxon>
        <taxon>Kineosporiales</taxon>
        <taxon>Kineosporiaceae</taxon>
        <taxon>Kineococcus</taxon>
    </lineage>
</organism>
<dbReference type="Pfam" id="PF01594">
    <property type="entry name" value="AI-2E_transport"/>
    <property type="match status" value="1"/>
</dbReference>
<evidence type="ECO:0000256" key="4">
    <source>
        <dbReference type="ARBA" id="ARBA00022475"/>
    </source>
</evidence>
<feature type="transmembrane region" description="Helical" evidence="9">
    <location>
        <begin position="26"/>
        <end position="44"/>
    </location>
</feature>
<feature type="compositionally biased region" description="Basic and acidic residues" evidence="8">
    <location>
        <begin position="384"/>
        <end position="399"/>
    </location>
</feature>
<dbReference type="AlphaFoldDB" id="A0A2T0R4D1"/>
<keyword evidence="7 9" id="KW-0472">Membrane</keyword>
<feature type="transmembrane region" description="Helical" evidence="9">
    <location>
        <begin position="83"/>
        <end position="102"/>
    </location>
</feature>
<comment type="caution">
    <text evidence="10">The sequence shown here is derived from an EMBL/GenBank/DDBJ whole genome shotgun (WGS) entry which is preliminary data.</text>
</comment>
<feature type="transmembrane region" description="Helical" evidence="9">
    <location>
        <begin position="167"/>
        <end position="187"/>
    </location>
</feature>
<dbReference type="InterPro" id="IPR002549">
    <property type="entry name" value="AI-2E-like"/>
</dbReference>
<dbReference type="PANTHER" id="PTHR21716:SF53">
    <property type="entry name" value="PERMEASE PERM-RELATED"/>
    <property type="match status" value="1"/>
</dbReference>
<dbReference type="RefSeq" id="WP_106210432.1">
    <property type="nucleotide sequence ID" value="NZ_PVZF01000005.1"/>
</dbReference>
<name>A0A2T0R4D1_9ACTN</name>
<evidence type="ECO:0000256" key="5">
    <source>
        <dbReference type="ARBA" id="ARBA00022692"/>
    </source>
</evidence>
<gene>
    <name evidence="10" type="ORF">CLV37_105141</name>
</gene>
<dbReference type="OrthoDB" id="9784366at2"/>
<feature type="transmembrane region" description="Helical" evidence="9">
    <location>
        <begin position="276"/>
        <end position="300"/>
    </location>
</feature>
<dbReference type="PANTHER" id="PTHR21716">
    <property type="entry name" value="TRANSMEMBRANE PROTEIN"/>
    <property type="match status" value="1"/>
</dbReference>
<evidence type="ECO:0000256" key="2">
    <source>
        <dbReference type="ARBA" id="ARBA00009773"/>
    </source>
</evidence>